<evidence type="ECO:0000313" key="2">
    <source>
        <dbReference type="EMBL" id="ODN68953.1"/>
    </source>
</evidence>
<keyword evidence="3" id="KW-1185">Reference proteome</keyword>
<accession>A0A1E3GY32</accession>
<dbReference type="AlphaFoldDB" id="A0A1E3GY32"/>
<dbReference type="Proteomes" id="UP000094622">
    <property type="component" value="Unassembled WGS sequence"/>
</dbReference>
<gene>
    <name evidence="2" type="ORF">A6302_03735</name>
</gene>
<evidence type="ECO:0000313" key="3">
    <source>
        <dbReference type="Proteomes" id="UP000094622"/>
    </source>
</evidence>
<sequence length="204" mass="21207">MDHGILDQVAHGLAQGAGVAGHGRALGLLLDIEADGVVAGKADRVVDGFGRQPVEPHGHAAADLQAVGNGGIGQKLGGDPRGGGGIAVDARHLVAQRVRILLGQRDLGHAAQAGERRAQLMGGLGDEFPVAVQRLAQAADEAVERLHQRRDLGRHGGRVERAEIGRIAALDHGLQRRERPEGEADREGDHHHAARHTASSGSSA</sequence>
<evidence type="ECO:0000256" key="1">
    <source>
        <dbReference type="SAM" id="MobiDB-lite"/>
    </source>
</evidence>
<protein>
    <submittedName>
        <fullName evidence="2">Uncharacterized protein</fullName>
    </submittedName>
</protein>
<proteinExistence type="predicted"/>
<organism evidence="2 3">
    <name type="scientific">Methylobrevis pamukkalensis</name>
    <dbReference type="NCBI Taxonomy" id="1439726"/>
    <lineage>
        <taxon>Bacteria</taxon>
        <taxon>Pseudomonadati</taxon>
        <taxon>Pseudomonadota</taxon>
        <taxon>Alphaproteobacteria</taxon>
        <taxon>Hyphomicrobiales</taxon>
        <taxon>Pleomorphomonadaceae</taxon>
        <taxon>Methylobrevis</taxon>
    </lineage>
</organism>
<feature type="region of interest" description="Disordered" evidence="1">
    <location>
        <begin position="163"/>
        <end position="204"/>
    </location>
</feature>
<reference evidence="2 3" key="1">
    <citation type="submission" date="2016-07" db="EMBL/GenBank/DDBJ databases">
        <title>Draft Genome Sequence of Methylobrevis pamukkalensis PK2.</title>
        <authorList>
            <person name="Vasilenko O.V."/>
            <person name="Doronina N.V."/>
            <person name="Shmareva M.N."/>
            <person name="Tarlachkov S.V."/>
            <person name="Mustakhimov I."/>
            <person name="Trotsenko Y.A."/>
        </authorList>
    </citation>
    <scope>NUCLEOTIDE SEQUENCE [LARGE SCALE GENOMIC DNA]</scope>
    <source>
        <strain evidence="2 3">PK2</strain>
    </source>
</reference>
<feature type="compositionally biased region" description="Basic and acidic residues" evidence="1">
    <location>
        <begin position="173"/>
        <end position="191"/>
    </location>
</feature>
<comment type="caution">
    <text evidence="2">The sequence shown here is derived from an EMBL/GenBank/DDBJ whole genome shotgun (WGS) entry which is preliminary data.</text>
</comment>
<dbReference type="EMBL" id="MCRJ01000120">
    <property type="protein sequence ID" value="ODN68953.1"/>
    <property type="molecule type" value="Genomic_DNA"/>
</dbReference>
<name>A0A1E3GY32_9HYPH</name>